<feature type="signal peptide" evidence="1">
    <location>
        <begin position="1"/>
        <end position="22"/>
    </location>
</feature>
<keyword evidence="1" id="KW-0732">Signal</keyword>
<gene>
    <name evidence="2" type="ORF">BD809_10242</name>
</gene>
<organism evidence="2 3">
    <name type="scientific">Aquimarina intermedia</name>
    <dbReference type="NCBI Taxonomy" id="350814"/>
    <lineage>
        <taxon>Bacteria</taxon>
        <taxon>Pseudomonadati</taxon>
        <taxon>Bacteroidota</taxon>
        <taxon>Flavobacteriia</taxon>
        <taxon>Flavobacteriales</taxon>
        <taxon>Flavobacteriaceae</taxon>
        <taxon>Aquimarina</taxon>
    </lineage>
</organism>
<dbReference type="PROSITE" id="PS51257">
    <property type="entry name" value="PROKAR_LIPOPROTEIN"/>
    <property type="match status" value="1"/>
</dbReference>
<accession>A0A5S5C8V2</accession>
<protein>
    <submittedName>
        <fullName evidence="2">SusD/RagB-like outer membrane lipoprotein</fullName>
    </submittedName>
</protein>
<evidence type="ECO:0000313" key="3">
    <source>
        <dbReference type="Proteomes" id="UP000324376"/>
    </source>
</evidence>
<evidence type="ECO:0000256" key="1">
    <source>
        <dbReference type="SAM" id="SignalP"/>
    </source>
</evidence>
<sequence>MKTLLYNFYIASFLLVSIVSCTDDFEDVNTNPLGVSQKQSEADFSNLKAPFKKYIFKYLSLYPDMAYTVTT</sequence>
<evidence type="ECO:0000313" key="2">
    <source>
        <dbReference type="EMBL" id="TYP75835.1"/>
    </source>
</evidence>
<reference evidence="2 3" key="1">
    <citation type="submission" date="2019-07" db="EMBL/GenBank/DDBJ databases">
        <title>Genomic Encyclopedia of Archaeal and Bacterial Type Strains, Phase II (KMG-II): from individual species to whole genera.</title>
        <authorList>
            <person name="Goeker M."/>
        </authorList>
    </citation>
    <scope>NUCLEOTIDE SEQUENCE [LARGE SCALE GENOMIC DNA]</scope>
    <source>
        <strain evidence="2 3">DSM 17527</strain>
    </source>
</reference>
<dbReference type="AlphaFoldDB" id="A0A5S5C8V2"/>
<name>A0A5S5C8V2_9FLAO</name>
<feature type="chain" id="PRO_5024328184" evidence="1">
    <location>
        <begin position="23"/>
        <end position="71"/>
    </location>
</feature>
<keyword evidence="3" id="KW-1185">Reference proteome</keyword>
<dbReference type="EMBL" id="VNHU01000002">
    <property type="protein sequence ID" value="TYP75835.1"/>
    <property type="molecule type" value="Genomic_DNA"/>
</dbReference>
<proteinExistence type="predicted"/>
<comment type="caution">
    <text evidence="2">The sequence shown here is derived from an EMBL/GenBank/DDBJ whole genome shotgun (WGS) entry which is preliminary data.</text>
</comment>
<keyword evidence="2" id="KW-0449">Lipoprotein</keyword>
<dbReference type="RefSeq" id="WP_246131408.1">
    <property type="nucleotide sequence ID" value="NZ_VNHU01000002.1"/>
</dbReference>
<dbReference type="Proteomes" id="UP000324376">
    <property type="component" value="Unassembled WGS sequence"/>
</dbReference>